<dbReference type="EMBL" id="MK072358">
    <property type="protein sequence ID" value="AYV82304.1"/>
    <property type="molecule type" value="Genomic_DNA"/>
</dbReference>
<sequence length="130" mass="14490">TNLQAIIDACHNKVIHADIVLLISNRPDVGALTKAQNHNIPTYCSVYKPNMIARTEYDKQLAEYINTVDYDLIVCAGWMHLLSKHFLNLISKPIINLHPALPGQFPGKNSIVDAYNGSSYCRGDGCRTSY</sequence>
<accession>A0A3G5A728</accession>
<dbReference type="SUPFAM" id="SSF53328">
    <property type="entry name" value="Formyltransferase"/>
    <property type="match status" value="1"/>
</dbReference>
<dbReference type="InterPro" id="IPR002376">
    <property type="entry name" value="Formyl_transf_N"/>
</dbReference>
<dbReference type="PANTHER" id="PTHR43369:SF2">
    <property type="entry name" value="PHOSPHORIBOSYLGLYCINAMIDE FORMYLTRANSFERASE"/>
    <property type="match status" value="1"/>
</dbReference>
<organism evidence="6">
    <name type="scientific">Homavirus sp</name>
    <dbReference type="NCBI Taxonomy" id="2487769"/>
    <lineage>
        <taxon>Viruses</taxon>
        <taxon>Varidnaviria</taxon>
        <taxon>Bamfordvirae</taxon>
        <taxon>Nucleocytoviricota</taxon>
        <taxon>Megaviricetes</taxon>
        <taxon>Imitervirales</taxon>
        <taxon>Mimiviridae</taxon>
        <taxon>Klosneuvirinae</taxon>
    </lineage>
</organism>
<evidence type="ECO:0000256" key="3">
    <source>
        <dbReference type="ARBA" id="ARBA00022679"/>
    </source>
</evidence>
<dbReference type="GO" id="GO:0006189">
    <property type="term" value="P:'de novo' IMP biosynthetic process"/>
    <property type="evidence" value="ECO:0007669"/>
    <property type="project" value="TreeGrafter"/>
</dbReference>
<keyword evidence="3 6" id="KW-0808">Transferase</keyword>
<evidence type="ECO:0000256" key="2">
    <source>
        <dbReference type="ARBA" id="ARBA00012254"/>
    </source>
</evidence>
<dbReference type="GO" id="GO:0004644">
    <property type="term" value="F:phosphoribosylglycinamide formyltransferase activity"/>
    <property type="evidence" value="ECO:0007669"/>
    <property type="project" value="UniProtKB-EC"/>
</dbReference>
<feature type="domain" description="Formyl transferase N-terminal" evidence="5">
    <location>
        <begin position="1"/>
        <end position="115"/>
    </location>
</feature>
<reference evidence="6" key="1">
    <citation type="submission" date="2018-10" db="EMBL/GenBank/DDBJ databases">
        <title>Hidden diversity of soil giant viruses.</title>
        <authorList>
            <person name="Schulz F."/>
            <person name="Alteio L."/>
            <person name="Goudeau D."/>
            <person name="Ryan E.M."/>
            <person name="Malmstrom R.R."/>
            <person name="Blanchard J."/>
            <person name="Woyke T."/>
        </authorList>
    </citation>
    <scope>NUCLEOTIDE SEQUENCE</scope>
    <source>
        <strain evidence="6">HOV1</strain>
    </source>
</reference>
<feature type="non-terminal residue" evidence="6">
    <location>
        <position position="1"/>
    </location>
</feature>
<evidence type="ECO:0000259" key="5">
    <source>
        <dbReference type="Pfam" id="PF00551"/>
    </source>
</evidence>
<protein>
    <recommendedName>
        <fullName evidence="2">phosphoribosylglycinamide formyltransferase 1</fullName>
        <ecNumber evidence="2">2.1.2.2</ecNumber>
    </recommendedName>
</protein>
<dbReference type="Gene3D" id="3.40.50.170">
    <property type="entry name" value="Formyl transferase, N-terminal domain"/>
    <property type="match status" value="1"/>
</dbReference>
<dbReference type="InterPro" id="IPR036477">
    <property type="entry name" value="Formyl_transf_N_sf"/>
</dbReference>
<proteinExistence type="predicted"/>
<evidence type="ECO:0000313" key="6">
    <source>
        <dbReference type="EMBL" id="AYV82304.1"/>
    </source>
</evidence>
<keyword evidence="4" id="KW-0658">Purine biosynthesis</keyword>
<dbReference type="PANTHER" id="PTHR43369">
    <property type="entry name" value="PHOSPHORIBOSYLGLYCINAMIDE FORMYLTRANSFERASE"/>
    <property type="match status" value="1"/>
</dbReference>
<evidence type="ECO:0000256" key="4">
    <source>
        <dbReference type="ARBA" id="ARBA00022755"/>
    </source>
</evidence>
<dbReference type="Pfam" id="PF00551">
    <property type="entry name" value="Formyl_trans_N"/>
    <property type="match status" value="1"/>
</dbReference>
<evidence type="ECO:0000256" key="1">
    <source>
        <dbReference type="ARBA" id="ARBA00005054"/>
    </source>
</evidence>
<dbReference type="EC" id="2.1.2.2" evidence="2"/>
<gene>
    <name evidence="6" type="ORF">Homavirus27_5</name>
</gene>
<name>A0A3G5A728_9VIRU</name>
<comment type="pathway">
    <text evidence="1">Purine metabolism; IMP biosynthesis via de novo pathway; N(2)-formyl-N(1)-(5-phospho-D-ribosyl)glycinamide from N(1)-(5-phospho-D-ribosyl)glycinamide (10-formyl THF route): step 1/1.</text>
</comment>